<protein>
    <recommendedName>
        <fullName evidence="4">HipA-like C-terminal domain-containing protein</fullName>
    </recommendedName>
</protein>
<dbReference type="InterPro" id="IPR052028">
    <property type="entry name" value="HipA_Ser/Thr_kinase"/>
</dbReference>
<sequence>MATAYIYMQLPDSLEVTTIGRLQVRSGVGEFVYSPAYVKTGGWVPDPVRYSLRPEPFSHITKNRGVPGFIRDAAPDGWGERLANRESDTPLDAIGFLLKSPNHDRTGNLMAGTSRTPPAGIGQAGLGNIAQLDEFIAFADGIQNGFPRSADKATKAALQQRSSLGGARPKCTLLHGERLILAKPRDRHDTCDIPSLEYACMSFAAAKGLATPGVELHRGRVSTLLVDRFDREPGGDGRFYRIPMLSGLTLLDSDWMSTTNRDKEWHYGYLVDEMARRGVPVEDRQELFKRICFNILVGNDDDHPKNVAVLFKDGRWRLSPLYDVVPTTEGAAPTRLAMAIGKHGHELSRRNLLSQTEHYGLAQEQAIAVIDEVAGWAADLAAHYRRHLQDPELQLALAAMGADKLDA</sequence>
<accession>C1DI95</accession>
<dbReference type="RefSeq" id="WP_012699020.1">
    <property type="nucleotide sequence ID" value="NC_012560.1"/>
</dbReference>
<keyword evidence="2" id="KW-0808">Transferase</keyword>
<dbReference type="InterPro" id="IPR012893">
    <property type="entry name" value="HipA-like_C"/>
</dbReference>
<evidence type="ECO:0000256" key="1">
    <source>
        <dbReference type="ARBA" id="ARBA00010164"/>
    </source>
</evidence>
<dbReference type="KEGG" id="avn:Avin_03320"/>
<evidence type="ECO:0000313" key="5">
    <source>
        <dbReference type="EMBL" id="ACO76592.1"/>
    </source>
</evidence>
<dbReference type="GO" id="GO:0004674">
    <property type="term" value="F:protein serine/threonine kinase activity"/>
    <property type="evidence" value="ECO:0007669"/>
    <property type="project" value="TreeGrafter"/>
</dbReference>
<dbReference type="STRING" id="322710.Avin_03320"/>
<dbReference type="Proteomes" id="UP000002424">
    <property type="component" value="Chromosome"/>
</dbReference>
<dbReference type="eggNOG" id="COG3550">
    <property type="taxonomic scope" value="Bacteria"/>
</dbReference>
<name>C1DI95_AZOVD</name>
<organism evidence="5 6">
    <name type="scientific">Azotobacter vinelandii (strain DJ / ATCC BAA-1303)</name>
    <dbReference type="NCBI Taxonomy" id="322710"/>
    <lineage>
        <taxon>Bacteria</taxon>
        <taxon>Pseudomonadati</taxon>
        <taxon>Pseudomonadota</taxon>
        <taxon>Gammaproteobacteria</taxon>
        <taxon>Pseudomonadales</taxon>
        <taxon>Pseudomonadaceae</taxon>
        <taxon>Azotobacter</taxon>
    </lineage>
</organism>
<dbReference type="EMBL" id="CP001157">
    <property type="protein sequence ID" value="ACO76592.1"/>
    <property type="molecule type" value="Genomic_DNA"/>
</dbReference>
<evidence type="ECO:0000313" key="6">
    <source>
        <dbReference type="Proteomes" id="UP000002424"/>
    </source>
</evidence>
<dbReference type="GO" id="GO:0005829">
    <property type="term" value="C:cytosol"/>
    <property type="evidence" value="ECO:0007669"/>
    <property type="project" value="TreeGrafter"/>
</dbReference>
<dbReference type="EnsemblBacteria" id="ACO76592">
    <property type="protein sequence ID" value="ACO76592"/>
    <property type="gene ID" value="Avin_03320"/>
</dbReference>
<dbReference type="AlphaFoldDB" id="C1DI95"/>
<dbReference type="Pfam" id="PF07804">
    <property type="entry name" value="HipA_C"/>
    <property type="match status" value="1"/>
</dbReference>
<dbReference type="GeneID" id="88183783"/>
<feature type="domain" description="HipA-like C-terminal" evidence="4">
    <location>
        <begin position="162"/>
        <end position="376"/>
    </location>
</feature>
<evidence type="ECO:0000259" key="4">
    <source>
        <dbReference type="Pfam" id="PF07804"/>
    </source>
</evidence>
<dbReference type="HOGENOM" id="CLU_041102_0_0_6"/>
<dbReference type="OrthoDB" id="9805913at2"/>
<keyword evidence="6" id="KW-1185">Reference proteome</keyword>
<gene>
    <name evidence="5" type="primary">hipA</name>
    <name evidence="5" type="ordered locus">Avin_03320</name>
</gene>
<dbReference type="Gene3D" id="1.10.1070.20">
    <property type="match status" value="1"/>
</dbReference>
<reference evidence="5 6" key="1">
    <citation type="journal article" date="2009" name="J. Bacteriol.">
        <title>Genome sequence of Azotobacter vinelandii, an obligate aerobe specialized to support diverse anaerobic metabolic processes.</title>
        <authorList>
            <person name="Setubal J.C."/>
            <person name="dos Santos P."/>
            <person name="Goldman B.S."/>
            <person name="Ertesvag H."/>
            <person name="Espin G."/>
            <person name="Rubio L.M."/>
            <person name="Valla S."/>
            <person name="Almeida N.F."/>
            <person name="Balasubramanian D."/>
            <person name="Cromes L."/>
            <person name="Curatti L."/>
            <person name="Du Z."/>
            <person name="Godsy E."/>
            <person name="Goodner B."/>
            <person name="Hellner-Burris K."/>
            <person name="Hernandez J.A."/>
            <person name="Houmiel K."/>
            <person name="Imperial J."/>
            <person name="Kennedy C."/>
            <person name="Larson T.J."/>
            <person name="Latreille P."/>
            <person name="Ligon L.S."/>
            <person name="Lu J."/>
            <person name="Maerk M."/>
            <person name="Miller N.M."/>
            <person name="Norton S."/>
            <person name="O'Carroll I.P."/>
            <person name="Paulsen I."/>
            <person name="Raulfs E.C."/>
            <person name="Roemer R."/>
            <person name="Rosser J."/>
            <person name="Segura D."/>
            <person name="Slater S."/>
            <person name="Stricklin S.L."/>
            <person name="Studholme D.J."/>
            <person name="Sun J."/>
            <person name="Viana C.J."/>
            <person name="Wallin E."/>
            <person name="Wang B."/>
            <person name="Wheeler C."/>
            <person name="Zhu H."/>
            <person name="Dean D.R."/>
            <person name="Dixon R."/>
            <person name="Wood D."/>
        </authorList>
    </citation>
    <scope>NUCLEOTIDE SEQUENCE [LARGE SCALE GENOMIC DNA]</scope>
    <source>
        <strain evidence="6">DJ / ATCC BAA-1303</strain>
    </source>
</reference>
<dbReference type="PANTHER" id="PTHR37419:SF8">
    <property type="entry name" value="TOXIN YJJJ"/>
    <property type="match status" value="1"/>
</dbReference>
<comment type="similarity">
    <text evidence="1">Belongs to the HipA Ser/Thr kinase family.</text>
</comment>
<dbReference type="PANTHER" id="PTHR37419">
    <property type="entry name" value="SERINE/THREONINE-PROTEIN KINASE TOXIN HIPA"/>
    <property type="match status" value="1"/>
</dbReference>
<keyword evidence="3" id="KW-0418">Kinase</keyword>
<evidence type="ECO:0000256" key="3">
    <source>
        <dbReference type="ARBA" id="ARBA00022777"/>
    </source>
</evidence>
<proteinExistence type="inferred from homology"/>
<evidence type="ECO:0000256" key="2">
    <source>
        <dbReference type="ARBA" id="ARBA00022679"/>
    </source>
</evidence>